<dbReference type="EMBL" id="AP014801">
    <property type="protein sequence ID" value="BAQ71542.1"/>
    <property type="molecule type" value="Genomic_DNA"/>
</dbReference>
<proteinExistence type="predicted"/>
<feature type="compositionally biased region" description="Low complexity" evidence="1">
    <location>
        <begin position="124"/>
        <end position="137"/>
    </location>
</feature>
<evidence type="ECO:0000313" key="3">
    <source>
        <dbReference type="Proteomes" id="UP000064912"/>
    </source>
</evidence>
<gene>
    <name evidence="2" type="ORF">NHU_04429</name>
</gene>
<dbReference type="Proteomes" id="UP000064912">
    <property type="component" value="Plasmid Plasmid1"/>
</dbReference>
<feature type="compositionally biased region" description="Acidic residues" evidence="1">
    <location>
        <begin position="138"/>
        <end position="152"/>
    </location>
</feature>
<evidence type="ECO:0000256" key="1">
    <source>
        <dbReference type="SAM" id="MobiDB-lite"/>
    </source>
</evidence>
<accession>A0A0D6B8U5</accession>
<geneLocation type="plasmid" evidence="3">
    <name>Plasmid1 DNA</name>
</geneLocation>
<dbReference type="KEGG" id="rsu:NHU_04429"/>
<dbReference type="AlphaFoldDB" id="A0A0D6B8U5"/>
<dbReference type="PATRIC" id="fig|35806.4.peg.4534"/>
<organism evidence="2 3">
    <name type="scientific">Rhodovulum sulfidophilum</name>
    <name type="common">Rhodobacter sulfidophilus</name>
    <dbReference type="NCBI Taxonomy" id="35806"/>
    <lineage>
        <taxon>Bacteria</taxon>
        <taxon>Pseudomonadati</taxon>
        <taxon>Pseudomonadota</taxon>
        <taxon>Alphaproteobacteria</taxon>
        <taxon>Rhodobacterales</taxon>
        <taxon>Paracoccaceae</taxon>
        <taxon>Rhodovulum</taxon>
    </lineage>
</organism>
<feature type="region of interest" description="Disordered" evidence="1">
    <location>
        <begin position="124"/>
        <end position="152"/>
    </location>
</feature>
<keyword evidence="2" id="KW-0614">Plasmid</keyword>
<evidence type="ECO:0000313" key="2">
    <source>
        <dbReference type="EMBL" id="BAQ71542.1"/>
    </source>
</evidence>
<protein>
    <submittedName>
        <fullName evidence="2">Uncharacterized protein</fullName>
    </submittedName>
</protein>
<name>A0A0D6B8U5_RHOSU</name>
<reference evidence="2 3" key="1">
    <citation type="submission" date="2015-02" db="EMBL/GenBank/DDBJ databases">
        <title>Genome sequene of Rhodovulum sulfidophilum DSM 2351.</title>
        <authorList>
            <person name="Nagao N."/>
        </authorList>
    </citation>
    <scope>NUCLEOTIDE SEQUENCE [LARGE SCALE GENOMIC DNA]</scope>
    <source>
        <strain evidence="2 3">DSM 2351</strain>
        <plasmid evidence="3">Plasmid Plasmid1 DNA</plasmid>
    </source>
</reference>
<sequence>MSAEITRKTRLVSAKGGTLEIVDPMGEIVAEIAVPPGNVSAVPYLDLVPDGCALFVADGLAALNPRHRIGIQPHPHARETGANPDYVPTSATRLEREMRLTLARMQTATKRVEARERALSSIERVPQAPAEVPPVEELPVEVIEDGEGQGVE</sequence>